<dbReference type="SMART" id="SM00912">
    <property type="entry name" value="Haemagg_act"/>
    <property type="match status" value="1"/>
</dbReference>
<comment type="caution">
    <text evidence="3">The sequence shown here is derived from an EMBL/GenBank/DDBJ whole genome shotgun (WGS) entry which is preliminary data.</text>
</comment>
<protein>
    <submittedName>
        <fullName evidence="3">DUF4237 domain-containing protein</fullName>
    </submittedName>
</protein>
<feature type="region of interest" description="Disordered" evidence="1">
    <location>
        <begin position="1792"/>
        <end position="1811"/>
    </location>
</feature>
<reference evidence="3 4" key="1">
    <citation type="submission" date="2019-02" db="EMBL/GenBank/DDBJ databases">
        <title>The genomic architecture of introgression among sibling species of bacteria.</title>
        <authorList>
            <person name="Cavassim M.I.A."/>
            <person name="Moeskjaer S."/>
            <person name="Moslemi C."/>
            <person name="Fields B."/>
            <person name="Bachmann A."/>
            <person name="Vilhjalmsson B."/>
            <person name="Schierup M.H."/>
            <person name="Young J.P.W."/>
            <person name="Andersen S.U."/>
        </authorList>
    </citation>
    <scope>NUCLEOTIDE SEQUENCE [LARGE SCALE GENOMIC DNA]</scope>
    <source>
        <strain evidence="3 4">SM51</strain>
        <plasmid evidence="3">pSM51_Rh02</plasmid>
    </source>
</reference>
<keyword evidence="3" id="KW-0614">Plasmid</keyword>
<evidence type="ECO:0000313" key="3">
    <source>
        <dbReference type="EMBL" id="TBE60924.1"/>
    </source>
</evidence>
<feature type="compositionally biased region" description="Low complexity" evidence="1">
    <location>
        <begin position="1797"/>
        <end position="1808"/>
    </location>
</feature>
<evidence type="ECO:0000256" key="1">
    <source>
        <dbReference type="SAM" id="MobiDB-lite"/>
    </source>
</evidence>
<accession>A0ABY1XLH1</accession>
<geneLocation type="plasmid" evidence="3">
    <name>pSM51_Rh02</name>
</geneLocation>
<dbReference type="InterPro" id="IPR025331">
    <property type="entry name" value="TNT"/>
</dbReference>
<sequence length="3106" mass="307671">MSVKIGLGSEARGLGCWLGRIANRSLATVLSALLVFQPMLANAQSVSASTTAPAANQPGVGVAPNGVPLIDIVTPNAAGLSHNKYDNFNVGTPGLILNNYKGEVGTSNLGGLTPGNPNLNTSGPASVILNEITSGNRSALNGPTEVFGGRADVVIANPNGITCDGCGFINTPHATLTTGAPQIGADGKLNGFIVNGGDVTIGPNGGNFAAGPGAVDLFDIVSRTIHVNGPVYGKSLRLTAGAANFEYATGEAQALAPISGTPEYAIDGAALGAMQADRIKIVVTEKGAGVRMSGDLAANTNELSLSADGKISLGNVSGQQDVSISSKAKVTAAKVASKAKVAVQADQGITLDTVAADGDIVLSSGSGLLSVGGEVNSAANVLMSSDAGIAAGSVIAGNALTLSSTSGDIEVAGAVKGTGALSITATSGAISAASLVSSNNIALSAGADIGISGDMLAQGNVTASGRSISADTVVSGLDIAATNAAANGSTLLSSTGEIRLAASSGAVDVDALLSAGDTSVTSAALRAQSVIAHGAIAINAATDVSGQILGGGNIDLTGAAIAADAIIAGIDFAGTEAAGGNIVLTQVGDLSLAASGDIDAGTLLAAGNLSASAANLSAAAITSHGAITLSGNTDITGQLLGAGDVSISGGSIAAGTIVAGMDFAATAASPGGAIAVGSSGDLMLDAGSSGSVDIDTLVAAGALLIDAGRFQADTVSGHGAVTINADTSVTGQLLGAGDVSVTGPAIQAGAIVSGVDFAATAQSANGDIALGQTGDLTLKATATDISAGNLLAAGSVDASAAEDVSANVVAHQDLSIVAGGSIYLVGQSLAAGNASLSARDITVDTLVSGLDFAATSASAGTLKLQQTGSMNLAATSGSITAGNALLSSGALSASASQNIAYAQLQSLSSAALTASGGQISYGNPTRTAGNLTLATTNIDLSNGRASNIAAGGTLTLNAANANLANSSLTLGGLALNLSGTADLSGSRVNAITTAGGSGDIAIDATGLTTTAGTALLAANDLTLTLPSLTNAGQLAAGNDLTFNISGNLTNSATGLAYAGNDASLFVGGVLTNNQGSILANHDLQIAGVAAGQRSTAVTNISGLIQAGNDMSILTSNLTNQRAATPQWTTGTLVSSGVVSGFTLNPVAAGLPFGYLETADQNMYQLYAGVDPGLWQDYQPLLWSKATLADGTTYHAWTWISADGPEKVEPIIDWIRDRVPRDANGNPVVDPNNPSRYFIVDEVNFSGSDESTTYSWDWSSHLSQSVYEDRLIGTLSPEATIRASRNLSIDATNLTNSYSSIEAGGDATLKGSTLTNTGVSLFRTTTTTCQAQGACTAYDASGHANPSKNIANGSTIVSSVQVIGGVSANIKAGGALSVNFGSVNNTSAAGSVAGGASVAAAGNPGDPLSALSDLTAGGALFNVNAALGGVAANGGSLLAGLGNIAERIRVDGAALAAATKPKSGGVGGTIPGQIFLFETRAAYLDVGKFYGSGYFMKEIGYKPETTVPFLGDAYFENQLIDTQLRQLAGEGLGRGSFIPGSDATEQVKKLLDNGIAYVNSHNLQVGQALSPEAVAALTQPVVIYEKQMVQGIEVLVPVVYLPSAATAQLTASGALISGASVAVTGGEIKNSGAMVASNDLSVSGSSIASNGGTFKASNNVSLTSSGTLTLTAQSMDLGGQAMVNPNAAVTAGGKATLAAATDLTLKGAAVNATGNVSLTAKDVTLDALKVDNAGQQNATGSQVASGGSLTIKATDNVNVIGSSAKAGTTLEVTADNGSVAVVSTDVARNNQSGYSKTLSADQQQSQLSSGTDTTIKAGDDILLSGSSVKAEGKAALSAGDDIDITAAQETSASSFGKKSASSITHVGSEISAGGDLSVTAGSGSGDHDINIIGSRLAADGKVGLKADGDMTIAEATDTATLDTKLNIKGGFLGSSEKTTTHLETTTAVGSAITGGGGVDIESGKDTVISASKIEAGNEAGAANLSITTKGDLIIASGKDTSAKDDKGSRSGFLSKGSSSYKSYDETTVASELGASGNISLNAGGAAVIAGSKANADGSISIEGDSVSVIGAAEQHELEIERKKSGIFVGSGDGFLSIWGKEQKSGSQASALNVASVLSAGTDVVLRSRETDVNIIGSSIDAGQDLTLDAARDVNITPGAESASSEEKEKRSGFGIAFSSGNGGASIGIGFGKSVDQTAQSSATNAVSTLSAGRDLTISAGRDANLQAAQVSAEHDVAILADRDVNLLSAQDQTNYEHLHEEFFAGITLSVSSGLVSAAESVQSAASGLGDNAGLYAAAPTVLAAINAYKTLDSITKGDSSLASVSLTAGFTYQKYENAASSSSPVVTAVRAGGAIAIEATSGDLTGHGAQIAAGYDANGNPTVSGDANVGNVLLSAGHDITLESAQATNESSSKSTSAGASIGIGAEIGGPTGGGIGLTGSASAGMGKVGETGVTQLNSHVMGSGAVALNSGNDTSLKGAVVSGNTVIANVGGNLNIVSQQDTSAYRETTAGASIGVSPGGGLSGGASTGKVKGDYANVSEQSGIVAGGGGYHVAAGGTVDLKGGVIASTADPLNNELSAKALTYSNIENASSASTSGYGFVLSPSGIPLPAVDTPARQEDHGKALATLSPGKLTLSDQKQDLAGLNTDLSKANTQADFYDIETLKRRQESAAAVSQLLNMAIGEISQKLGFAEGSPEKIAMHAAAGALTAVVSGGNIGLGAVAGGTQELIGAVIGKALMDNPNLTQEERNALGQWAAVLVGAAVGGNQGAATALDAETFNRQLHLDEARLIGANAARYAVQQGYCTSVNDCSSAAIELAIGELTKQALKQVDISQADLPQNDAASAFLDSIAPKGSIPGLCNVGSTACSQVYFHASGDIYRDTSINAEFFPKIVEFYNLASSVYNSEHLTHIDIADSLFRQAQIISSIHSGNAGVDQALLPWDIFSGIFAGVGGPFAIKQKVAERELLATESASTRGPLTAEQVAKAKQLQVDPKWIASNGQINWPPNDGFVGVAQNLTLRKGILLDRYGLTTGNFLALTGTPFEQRALPAASANGTYTQYVVLKPLPVQAGLATSWFDQPGGGLQFKTQMSVQDLIDAGFIGPAR</sequence>
<dbReference type="InterPro" id="IPR025157">
    <property type="entry name" value="Hemagglutinin_rpt"/>
</dbReference>
<dbReference type="InterPro" id="IPR053024">
    <property type="entry name" value="Fungal_surface_NADase"/>
</dbReference>
<feature type="region of interest" description="Disordered" evidence="1">
    <location>
        <begin position="1998"/>
        <end position="2019"/>
    </location>
</feature>
<dbReference type="Proteomes" id="UP000291302">
    <property type="component" value="Unassembled WGS sequence"/>
</dbReference>
<dbReference type="SUPFAM" id="SSF51126">
    <property type="entry name" value="Pectin lyase-like"/>
    <property type="match status" value="1"/>
</dbReference>
<evidence type="ECO:0000259" key="2">
    <source>
        <dbReference type="SMART" id="SM00912"/>
    </source>
</evidence>
<dbReference type="Pfam" id="PF13332">
    <property type="entry name" value="Fil_haemagg_2"/>
    <property type="match status" value="4"/>
</dbReference>
<dbReference type="InterPro" id="IPR011050">
    <property type="entry name" value="Pectin_lyase_fold/virulence"/>
</dbReference>
<feature type="domain" description="Filamentous haemagglutinin FhaB/tRNA nuclease CdiA-like TPS" evidence="2">
    <location>
        <begin position="64"/>
        <end position="186"/>
    </location>
</feature>
<dbReference type="InterPro" id="IPR008638">
    <property type="entry name" value="FhaB/CdiA-like_TPS"/>
</dbReference>
<dbReference type="Pfam" id="PF14021">
    <property type="entry name" value="TNT"/>
    <property type="match status" value="1"/>
</dbReference>
<dbReference type="NCBIfam" id="TIGR01901">
    <property type="entry name" value="adhes_NPXG"/>
    <property type="match status" value="1"/>
</dbReference>
<dbReference type="Gene3D" id="2.160.20.10">
    <property type="entry name" value="Single-stranded right-handed beta-helix, Pectin lyase-like"/>
    <property type="match status" value="1"/>
</dbReference>
<proteinExistence type="predicted"/>
<dbReference type="RefSeq" id="WP_130767122.1">
    <property type="nucleotide sequence ID" value="NZ_SILG01000003.1"/>
</dbReference>
<evidence type="ECO:0000313" key="4">
    <source>
        <dbReference type="Proteomes" id="UP000291302"/>
    </source>
</evidence>
<keyword evidence="4" id="KW-1185">Reference proteome</keyword>
<dbReference type="EMBL" id="SILG01000003">
    <property type="protein sequence ID" value="TBE60924.1"/>
    <property type="molecule type" value="Genomic_DNA"/>
</dbReference>
<dbReference type="InterPro" id="IPR012334">
    <property type="entry name" value="Pectin_lyas_fold"/>
</dbReference>
<dbReference type="PANTHER" id="PTHR42059">
    <property type="entry name" value="TNT DOMAIN-CONTAINING PROTEIN"/>
    <property type="match status" value="1"/>
</dbReference>
<dbReference type="Pfam" id="PF05860">
    <property type="entry name" value="TPS"/>
    <property type="match status" value="1"/>
</dbReference>
<organism evidence="3 4">
    <name type="scientific">Rhizobium beringeri</name>
    <dbReference type="NCBI Taxonomy" id="3019934"/>
    <lineage>
        <taxon>Bacteria</taxon>
        <taxon>Pseudomonadati</taxon>
        <taxon>Pseudomonadota</taxon>
        <taxon>Alphaproteobacteria</taxon>
        <taxon>Hyphomicrobiales</taxon>
        <taxon>Rhizobiaceae</taxon>
        <taxon>Rhizobium/Agrobacterium group</taxon>
        <taxon>Rhizobium</taxon>
    </lineage>
</organism>
<dbReference type="PANTHER" id="PTHR42059:SF1">
    <property type="entry name" value="TNT DOMAIN-CONTAINING PROTEIN"/>
    <property type="match status" value="1"/>
</dbReference>
<feature type="compositionally biased region" description="Low complexity" evidence="1">
    <location>
        <begin position="2008"/>
        <end position="2019"/>
    </location>
</feature>
<gene>
    <name evidence="3" type="ORF">ELH03_29250</name>
</gene>
<name>A0ABY1XLH1_9HYPH</name>